<feature type="region of interest" description="Disordered" evidence="1">
    <location>
        <begin position="79"/>
        <end position="107"/>
    </location>
</feature>
<proteinExistence type="predicted"/>
<organism evidence="2 3">
    <name type="scientific">Caerostris extrusa</name>
    <name type="common">Bark spider</name>
    <name type="synonym">Caerostris bankana</name>
    <dbReference type="NCBI Taxonomy" id="172846"/>
    <lineage>
        <taxon>Eukaryota</taxon>
        <taxon>Metazoa</taxon>
        <taxon>Ecdysozoa</taxon>
        <taxon>Arthropoda</taxon>
        <taxon>Chelicerata</taxon>
        <taxon>Arachnida</taxon>
        <taxon>Araneae</taxon>
        <taxon>Araneomorphae</taxon>
        <taxon>Entelegynae</taxon>
        <taxon>Araneoidea</taxon>
        <taxon>Araneidae</taxon>
        <taxon>Caerostris</taxon>
    </lineage>
</organism>
<dbReference type="AlphaFoldDB" id="A0AAV4MQK6"/>
<dbReference type="Proteomes" id="UP001054945">
    <property type="component" value="Unassembled WGS sequence"/>
</dbReference>
<evidence type="ECO:0000313" key="2">
    <source>
        <dbReference type="EMBL" id="GIX74716.1"/>
    </source>
</evidence>
<comment type="caution">
    <text evidence="2">The sequence shown here is derived from an EMBL/GenBank/DDBJ whole genome shotgun (WGS) entry which is preliminary data.</text>
</comment>
<accession>A0AAV4MQK6</accession>
<protein>
    <submittedName>
        <fullName evidence="2">Uncharacterized protein</fullName>
    </submittedName>
</protein>
<name>A0AAV4MQK6_CAEEX</name>
<keyword evidence="3" id="KW-1185">Reference proteome</keyword>
<feature type="compositionally biased region" description="Polar residues" evidence="1">
    <location>
        <begin position="80"/>
        <end position="92"/>
    </location>
</feature>
<reference evidence="2 3" key="1">
    <citation type="submission" date="2021-06" db="EMBL/GenBank/DDBJ databases">
        <title>Caerostris extrusa draft genome.</title>
        <authorList>
            <person name="Kono N."/>
            <person name="Arakawa K."/>
        </authorList>
    </citation>
    <scope>NUCLEOTIDE SEQUENCE [LARGE SCALE GENOMIC DNA]</scope>
</reference>
<gene>
    <name evidence="2" type="ORF">CEXT_269551</name>
</gene>
<evidence type="ECO:0000256" key="1">
    <source>
        <dbReference type="SAM" id="MobiDB-lite"/>
    </source>
</evidence>
<dbReference type="EMBL" id="BPLR01020090">
    <property type="protein sequence ID" value="GIX74716.1"/>
    <property type="molecule type" value="Genomic_DNA"/>
</dbReference>
<sequence length="143" mass="16484">MLHFDFYTHAFIRECIHDNPLRQRPLLAEALLFAHLFRILFWLCFQFPLSECPEMLFYYFGTNLPVSYPADAHIFEQSERSQMARSSNSSESGIMGKKYSRNLPNRGPSEMSLSVEFAKCGISRQTEESPGAWGFGIIYKVGK</sequence>
<evidence type="ECO:0000313" key="3">
    <source>
        <dbReference type="Proteomes" id="UP001054945"/>
    </source>
</evidence>